<keyword evidence="4" id="KW-0963">Cytoplasm</keyword>
<dbReference type="Gene3D" id="3.90.190.10">
    <property type="entry name" value="Protein tyrosine phosphatase superfamily"/>
    <property type="match status" value="1"/>
</dbReference>
<comment type="caution">
    <text evidence="15">The sequence shown here is derived from an EMBL/GenBank/DDBJ whole genome shotgun (WGS) entry which is preliminary data.</text>
</comment>
<dbReference type="InterPro" id="IPR016130">
    <property type="entry name" value="Tyr_Pase_AS"/>
</dbReference>
<evidence type="ECO:0000259" key="14">
    <source>
        <dbReference type="PROSITE" id="PS50056"/>
    </source>
</evidence>
<feature type="domain" description="Tyrosine specific protein phosphatases" evidence="14">
    <location>
        <begin position="61"/>
        <end position="122"/>
    </location>
</feature>
<evidence type="ECO:0000256" key="3">
    <source>
        <dbReference type="ARBA" id="ARBA00008601"/>
    </source>
</evidence>
<keyword evidence="5" id="KW-0378">Hydrolase</keyword>
<keyword evidence="7" id="KW-0539">Nucleus</keyword>
<dbReference type="PROSITE" id="PS50054">
    <property type="entry name" value="TYR_PHOSPHATASE_DUAL"/>
    <property type="match status" value="1"/>
</dbReference>
<comment type="catalytic activity">
    <reaction evidence="8">
        <text>O-phospho-L-seryl-[protein] + H2O = L-seryl-[protein] + phosphate</text>
        <dbReference type="Rhea" id="RHEA:20629"/>
        <dbReference type="Rhea" id="RHEA-COMP:9863"/>
        <dbReference type="Rhea" id="RHEA-COMP:11604"/>
        <dbReference type="ChEBI" id="CHEBI:15377"/>
        <dbReference type="ChEBI" id="CHEBI:29999"/>
        <dbReference type="ChEBI" id="CHEBI:43474"/>
        <dbReference type="ChEBI" id="CHEBI:83421"/>
        <dbReference type="EC" id="3.1.3.16"/>
    </reaction>
</comment>
<dbReference type="GO" id="GO:0005737">
    <property type="term" value="C:cytoplasm"/>
    <property type="evidence" value="ECO:0007669"/>
    <property type="project" value="UniProtKB-SubCell"/>
</dbReference>
<evidence type="ECO:0000256" key="1">
    <source>
        <dbReference type="ARBA" id="ARBA00004123"/>
    </source>
</evidence>
<dbReference type="InterPro" id="IPR000340">
    <property type="entry name" value="Dual-sp_phosphatase_cat-dom"/>
</dbReference>
<comment type="catalytic activity">
    <reaction evidence="10">
        <text>O-phospho-L-tyrosyl-[protein] + H2O = L-tyrosyl-[protein] + phosphate</text>
        <dbReference type="Rhea" id="RHEA:10684"/>
        <dbReference type="Rhea" id="RHEA-COMP:10136"/>
        <dbReference type="Rhea" id="RHEA-COMP:20101"/>
        <dbReference type="ChEBI" id="CHEBI:15377"/>
        <dbReference type="ChEBI" id="CHEBI:43474"/>
        <dbReference type="ChEBI" id="CHEBI:46858"/>
        <dbReference type="ChEBI" id="CHEBI:61978"/>
        <dbReference type="EC" id="3.1.3.48"/>
    </reaction>
</comment>
<dbReference type="Proteomes" id="UP000198287">
    <property type="component" value="Unassembled WGS sequence"/>
</dbReference>
<gene>
    <name evidence="15" type="ORF">Fcan01_03207</name>
</gene>
<name>A0A226EX64_FOLCA</name>
<accession>A0A226EX64</accession>
<dbReference type="EMBL" id="LNIX01000001">
    <property type="protein sequence ID" value="OXA62139.1"/>
    <property type="molecule type" value="Genomic_DNA"/>
</dbReference>
<comment type="subcellular location">
    <subcellularLocation>
        <location evidence="2">Cytoplasm</location>
    </subcellularLocation>
    <subcellularLocation>
        <location evidence="1">Nucleus</location>
    </subcellularLocation>
</comment>
<dbReference type="OrthoDB" id="2017893at2759"/>
<comment type="catalytic activity">
    <reaction evidence="9">
        <text>O-phospho-L-threonyl-[protein] + H2O = L-threonyl-[protein] + phosphate</text>
        <dbReference type="Rhea" id="RHEA:47004"/>
        <dbReference type="Rhea" id="RHEA-COMP:11060"/>
        <dbReference type="Rhea" id="RHEA-COMP:11605"/>
        <dbReference type="ChEBI" id="CHEBI:15377"/>
        <dbReference type="ChEBI" id="CHEBI:30013"/>
        <dbReference type="ChEBI" id="CHEBI:43474"/>
        <dbReference type="ChEBI" id="CHEBI:61977"/>
        <dbReference type="EC" id="3.1.3.16"/>
    </reaction>
</comment>
<evidence type="ECO:0000256" key="7">
    <source>
        <dbReference type="ARBA" id="ARBA00023242"/>
    </source>
</evidence>
<dbReference type="AlphaFoldDB" id="A0A226EX64"/>
<dbReference type="CDD" id="cd14498">
    <property type="entry name" value="DSP"/>
    <property type="match status" value="1"/>
</dbReference>
<organism evidence="15 16">
    <name type="scientific">Folsomia candida</name>
    <name type="common">Springtail</name>
    <dbReference type="NCBI Taxonomy" id="158441"/>
    <lineage>
        <taxon>Eukaryota</taxon>
        <taxon>Metazoa</taxon>
        <taxon>Ecdysozoa</taxon>
        <taxon>Arthropoda</taxon>
        <taxon>Hexapoda</taxon>
        <taxon>Collembola</taxon>
        <taxon>Entomobryomorpha</taxon>
        <taxon>Isotomoidea</taxon>
        <taxon>Isotomidae</taxon>
        <taxon>Proisotominae</taxon>
        <taxon>Folsomia</taxon>
    </lineage>
</organism>
<dbReference type="GO" id="GO:0005634">
    <property type="term" value="C:nucleus"/>
    <property type="evidence" value="ECO:0007669"/>
    <property type="project" value="UniProtKB-SubCell"/>
</dbReference>
<evidence type="ECO:0000256" key="11">
    <source>
        <dbReference type="PIRSR" id="PIRSR000941-50"/>
    </source>
</evidence>
<evidence type="ECO:0000256" key="2">
    <source>
        <dbReference type="ARBA" id="ARBA00004496"/>
    </source>
</evidence>
<dbReference type="PANTHER" id="PTHR45848:SF4">
    <property type="entry name" value="DUAL SPECIFICITY PROTEIN PHOSPHATASE 12"/>
    <property type="match status" value="1"/>
</dbReference>
<dbReference type="FunFam" id="3.90.190.10:FF:000056">
    <property type="entry name" value="Dual specificity phosphatase 12"/>
    <property type="match status" value="1"/>
</dbReference>
<feature type="domain" description="Tyrosine-protein phosphatase" evidence="13">
    <location>
        <begin position="1"/>
        <end position="144"/>
    </location>
</feature>
<dbReference type="PROSITE" id="PS50056">
    <property type="entry name" value="TYR_PHOSPHATASE_2"/>
    <property type="match status" value="1"/>
</dbReference>
<reference evidence="15 16" key="1">
    <citation type="submission" date="2015-12" db="EMBL/GenBank/DDBJ databases">
        <title>The genome of Folsomia candida.</title>
        <authorList>
            <person name="Faddeeva A."/>
            <person name="Derks M.F."/>
            <person name="Anvar Y."/>
            <person name="Smit S."/>
            <person name="Van Straalen N."/>
            <person name="Roelofs D."/>
        </authorList>
    </citation>
    <scope>NUCLEOTIDE SEQUENCE [LARGE SCALE GENOMIC DNA]</scope>
    <source>
        <strain evidence="15 16">VU population</strain>
        <tissue evidence="15">Whole body</tissue>
    </source>
</reference>
<evidence type="ECO:0000259" key="13">
    <source>
        <dbReference type="PROSITE" id="PS50054"/>
    </source>
</evidence>
<dbReference type="SMART" id="SM00195">
    <property type="entry name" value="DSPc"/>
    <property type="match status" value="1"/>
</dbReference>
<evidence type="ECO:0000256" key="6">
    <source>
        <dbReference type="ARBA" id="ARBA00022912"/>
    </source>
</evidence>
<dbReference type="SUPFAM" id="SSF52799">
    <property type="entry name" value="(Phosphotyrosine protein) phosphatases II"/>
    <property type="match status" value="1"/>
</dbReference>
<dbReference type="STRING" id="158441.A0A226EX64"/>
<proteinExistence type="inferred from homology"/>
<evidence type="ECO:0000256" key="5">
    <source>
        <dbReference type="ARBA" id="ARBA00022801"/>
    </source>
</evidence>
<evidence type="ECO:0000256" key="12">
    <source>
        <dbReference type="SAM" id="MobiDB-lite"/>
    </source>
</evidence>
<keyword evidence="6" id="KW-0904">Protein phosphatase</keyword>
<feature type="region of interest" description="Disordered" evidence="12">
    <location>
        <begin position="231"/>
        <end position="266"/>
    </location>
</feature>
<evidence type="ECO:0000256" key="4">
    <source>
        <dbReference type="ARBA" id="ARBA00022490"/>
    </source>
</evidence>
<evidence type="ECO:0000256" key="8">
    <source>
        <dbReference type="ARBA" id="ARBA00047761"/>
    </source>
</evidence>
<dbReference type="InterPro" id="IPR029021">
    <property type="entry name" value="Prot-tyrosine_phosphatase-like"/>
</dbReference>
<evidence type="ECO:0000313" key="16">
    <source>
        <dbReference type="Proteomes" id="UP000198287"/>
    </source>
</evidence>
<dbReference type="PANTHER" id="PTHR45848">
    <property type="entry name" value="DUAL SPECIFICITY PROTEIN PHOSPHATASE 12 FAMILY MEMBER"/>
    <property type="match status" value="1"/>
</dbReference>
<feature type="active site" description="Phosphocysteine intermediate" evidence="11">
    <location>
        <position position="88"/>
    </location>
</feature>
<sequence>MINCFYFRISGNLAAACDIHLLKKYRISHILTIDSCPLPSKIQDLPQVTTKFLKVSDMPREDILQYFDDTNEFIDSALRLKKRVLVHCYYGVSRSATLVLAYLMQKYRLSLEEAQNRLEQRRSVVGPNYGFLSQLKLYEVMEYKIQKKNLFFKRFRLHVASDKLKAAKVLSTPYKDVIKPDPALLCVSPEPVVYQCRRCRRILACATNILPHTEGKAPIWSDFPRPQLDNSQQLDESVATGAGPSDAEGESEGESSGGAGSGPPPLQQHLILPPPPICTQMLFIEPLAWMTDVTQNLQGKLHCPNANCKSKLGSFSWVMGCLCPCGAKVQPAFYLVPSKVDRSTSVLNIQITI</sequence>
<evidence type="ECO:0000313" key="15">
    <source>
        <dbReference type="EMBL" id="OXA62139.1"/>
    </source>
</evidence>
<dbReference type="InterPro" id="IPR000387">
    <property type="entry name" value="Tyr_Pase_dom"/>
</dbReference>
<dbReference type="Pfam" id="PF00782">
    <property type="entry name" value="DSPc"/>
    <property type="match status" value="1"/>
</dbReference>
<dbReference type="InterPro" id="IPR016278">
    <property type="entry name" value="DUSP12"/>
</dbReference>
<dbReference type="GO" id="GO:0004725">
    <property type="term" value="F:protein tyrosine phosphatase activity"/>
    <property type="evidence" value="ECO:0007669"/>
    <property type="project" value="UniProtKB-EC"/>
</dbReference>
<dbReference type="PIRSF" id="PIRSF000941">
    <property type="entry name" value="DUSP12"/>
    <property type="match status" value="1"/>
</dbReference>
<dbReference type="InterPro" id="IPR020422">
    <property type="entry name" value="TYR_PHOSPHATASE_DUAL_dom"/>
</dbReference>
<dbReference type="GO" id="GO:0008138">
    <property type="term" value="F:protein tyrosine/serine/threonine phosphatase activity"/>
    <property type="evidence" value="ECO:0007669"/>
    <property type="project" value="InterPro"/>
</dbReference>
<keyword evidence="16" id="KW-1185">Reference proteome</keyword>
<evidence type="ECO:0000256" key="10">
    <source>
        <dbReference type="ARBA" id="ARBA00051722"/>
    </source>
</evidence>
<dbReference type="OMA" id="FAWQGMQ"/>
<dbReference type="GO" id="GO:0004722">
    <property type="term" value="F:protein serine/threonine phosphatase activity"/>
    <property type="evidence" value="ECO:0007669"/>
    <property type="project" value="UniProtKB-EC"/>
</dbReference>
<protein>
    <submittedName>
        <fullName evidence="15">Dual specificity protein phosphatase 12</fullName>
    </submittedName>
</protein>
<comment type="similarity">
    <text evidence="3">Belongs to the protein-tyrosine phosphatase family. Non-receptor class dual specificity subfamily.</text>
</comment>
<evidence type="ECO:0000256" key="9">
    <source>
        <dbReference type="ARBA" id="ARBA00048336"/>
    </source>
</evidence>
<dbReference type="PROSITE" id="PS00383">
    <property type="entry name" value="TYR_PHOSPHATASE_1"/>
    <property type="match status" value="1"/>
</dbReference>